<reference evidence="3" key="1">
    <citation type="journal article" date="2011" name="Genome Biol.">
        <title>Comparative genomics of the social amoebae Dictyostelium discoideum and Dictyostelium purpureum.</title>
        <authorList>
            <consortium name="US DOE Joint Genome Institute (JGI-PGF)"/>
            <person name="Sucgang R."/>
            <person name="Kuo A."/>
            <person name="Tian X."/>
            <person name="Salerno W."/>
            <person name="Parikh A."/>
            <person name="Feasley C.L."/>
            <person name="Dalin E."/>
            <person name="Tu H."/>
            <person name="Huang E."/>
            <person name="Barry K."/>
            <person name="Lindquist E."/>
            <person name="Shapiro H."/>
            <person name="Bruce D."/>
            <person name="Schmutz J."/>
            <person name="Salamov A."/>
            <person name="Fey P."/>
            <person name="Gaudet P."/>
            <person name="Anjard C."/>
            <person name="Babu M.M."/>
            <person name="Basu S."/>
            <person name="Bushmanova Y."/>
            <person name="van der Wel H."/>
            <person name="Katoh-Kurasawa M."/>
            <person name="Dinh C."/>
            <person name="Coutinho P.M."/>
            <person name="Saito T."/>
            <person name="Elias M."/>
            <person name="Schaap P."/>
            <person name="Kay R.R."/>
            <person name="Henrissat B."/>
            <person name="Eichinger L."/>
            <person name="Rivero F."/>
            <person name="Putnam N.H."/>
            <person name="West C.M."/>
            <person name="Loomis W.F."/>
            <person name="Chisholm R.L."/>
            <person name="Shaulsky G."/>
            <person name="Strassmann J.E."/>
            <person name="Queller D.C."/>
            <person name="Kuspa A."/>
            <person name="Grigoriev I.V."/>
        </authorList>
    </citation>
    <scope>NUCLEOTIDE SEQUENCE [LARGE SCALE GENOMIC DNA]</scope>
    <source>
        <strain evidence="3">QSDP1</strain>
    </source>
</reference>
<name>F0Z993_DICPU</name>
<dbReference type="PANTHER" id="PTHR43591:SF57">
    <property type="entry name" value="METHYLTRANSFERASE DOMAIN-CONTAINING PROTEIN-RELATED"/>
    <property type="match status" value="1"/>
</dbReference>
<dbReference type="OrthoDB" id="18809at2759"/>
<dbReference type="RefSeq" id="XP_003283960.1">
    <property type="nucleotide sequence ID" value="XM_003283912.1"/>
</dbReference>
<dbReference type="Pfam" id="PF08241">
    <property type="entry name" value="Methyltransf_11"/>
    <property type="match status" value="1"/>
</dbReference>
<dbReference type="SUPFAM" id="SSF53335">
    <property type="entry name" value="S-adenosyl-L-methionine-dependent methyltransferases"/>
    <property type="match status" value="1"/>
</dbReference>
<dbReference type="InterPro" id="IPR013216">
    <property type="entry name" value="Methyltransf_11"/>
</dbReference>
<dbReference type="InParanoid" id="F0Z993"/>
<dbReference type="OMA" id="VIMFPDW"/>
<dbReference type="KEGG" id="dpp:DICPUDRAFT_93580"/>
<dbReference type="PANTHER" id="PTHR43591">
    <property type="entry name" value="METHYLTRANSFERASE"/>
    <property type="match status" value="1"/>
</dbReference>
<evidence type="ECO:0000259" key="1">
    <source>
        <dbReference type="Pfam" id="PF08241"/>
    </source>
</evidence>
<dbReference type="eggNOG" id="ENOG502SCWH">
    <property type="taxonomic scope" value="Eukaryota"/>
</dbReference>
<feature type="domain" description="Methyltransferase type 11" evidence="1">
    <location>
        <begin position="56"/>
        <end position="154"/>
    </location>
</feature>
<accession>F0Z993</accession>
<dbReference type="FunFam" id="3.40.50.150:FF:000742">
    <property type="entry name" value="Uncharacterized protein"/>
    <property type="match status" value="1"/>
</dbReference>
<dbReference type="EMBL" id="GL870956">
    <property type="protein sequence ID" value="EGC39513.1"/>
    <property type="molecule type" value="Genomic_DNA"/>
</dbReference>
<sequence length="285" mass="31995">MNKPINSQVSKGWDSTAEVFAKYISPANISTGFSTLFAIDALNATIEDPNKEMTILDIGSGTGGLSLYGTSKYKNARFISTDFSPKMIQILDTFIKELNIQTIESKVMDGQNLEPIKDSSIDYTYSIFALIFFPDIVKGMKEMYRVLKPGGKTAIGSWCLDSFLIKVFQQTMDELLGNNSFKQVALSLSDKQVFEDKLKEVGFVNIEIKRVQHPMEIQETTDLIKMFSVNPVYFDCLEALPDDKKPLLDQTIINVSNRLLEGHKRNQNGKLELPSFAYIGIGQKN</sequence>
<dbReference type="GO" id="GO:0008757">
    <property type="term" value="F:S-adenosylmethionine-dependent methyltransferase activity"/>
    <property type="evidence" value="ECO:0007669"/>
    <property type="project" value="InterPro"/>
</dbReference>
<dbReference type="CDD" id="cd02440">
    <property type="entry name" value="AdoMet_MTases"/>
    <property type="match status" value="1"/>
</dbReference>
<dbReference type="VEuPathDB" id="AmoebaDB:DICPUDRAFT_93580"/>
<evidence type="ECO:0000313" key="3">
    <source>
        <dbReference type="Proteomes" id="UP000001064"/>
    </source>
</evidence>
<dbReference type="Proteomes" id="UP000001064">
    <property type="component" value="Unassembled WGS sequence"/>
</dbReference>
<dbReference type="InterPro" id="IPR029063">
    <property type="entry name" value="SAM-dependent_MTases_sf"/>
</dbReference>
<dbReference type="GO" id="GO:0008168">
    <property type="term" value="F:methyltransferase activity"/>
    <property type="evidence" value="ECO:0000318"/>
    <property type="project" value="GO_Central"/>
</dbReference>
<dbReference type="AlphaFoldDB" id="F0Z993"/>
<evidence type="ECO:0000313" key="2">
    <source>
        <dbReference type="EMBL" id="EGC39513.1"/>
    </source>
</evidence>
<dbReference type="GeneID" id="10509865"/>
<dbReference type="Gene3D" id="3.40.50.150">
    <property type="entry name" value="Vaccinia Virus protein VP39"/>
    <property type="match status" value="1"/>
</dbReference>
<proteinExistence type="predicted"/>
<protein>
    <recommendedName>
        <fullName evidence="1">Methyltransferase type 11 domain-containing protein</fullName>
    </recommendedName>
</protein>
<keyword evidence="3" id="KW-1185">Reference proteome</keyword>
<gene>
    <name evidence="2" type="ORF">DICPUDRAFT_93580</name>
</gene>
<organism evidence="2 3">
    <name type="scientific">Dictyostelium purpureum</name>
    <name type="common">Slime mold</name>
    <dbReference type="NCBI Taxonomy" id="5786"/>
    <lineage>
        <taxon>Eukaryota</taxon>
        <taxon>Amoebozoa</taxon>
        <taxon>Evosea</taxon>
        <taxon>Eumycetozoa</taxon>
        <taxon>Dictyostelia</taxon>
        <taxon>Dictyosteliales</taxon>
        <taxon>Dictyosteliaceae</taxon>
        <taxon>Dictyostelium</taxon>
    </lineage>
</organism>
<dbReference type="STRING" id="5786.F0Z993"/>